<feature type="non-terminal residue" evidence="2">
    <location>
        <position position="119"/>
    </location>
</feature>
<dbReference type="InterPro" id="IPR052895">
    <property type="entry name" value="HetReg/Transcr_Mod"/>
</dbReference>
<dbReference type="OrthoDB" id="3553147at2759"/>
<feature type="non-terminal residue" evidence="2">
    <location>
        <position position="1"/>
    </location>
</feature>
<evidence type="ECO:0000313" key="3">
    <source>
        <dbReference type="Proteomes" id="UP000250140"/>
    </source>
</evidence>
<dbReference type="EMBL" id="KV749638">
    <property type="protein sequence ID" value="OCL08538.1"/>
    <property type="molecule type" value="Genomic_DNA"/>
</dbReference>
<dbReference type="InterPro" id="IPR010730">
    <property type="entry name" value="HET"/>
</dbReference>
<dbReference type="PANTHER" id="PTHR24148:SF73">
    <property type="entry name" value="HET DOMAIN PROTEIN (AFU_ORTHOLOGUE AFUA_8G01020)"/>
    <property type="match status" value="1"/>
</dbReference>
<gene>
    <name evidence="2" type="ORF">AOQ84DRAFT_270841</name>
</gene>
<dbReference type="PANTHER" id="PTHR24148">
    <property type="entry name" value="ANKYRIN REPEAT DOMAIN-CONTAINING PROTEIN 39 HOMOLOG-RELATED"/>
    <property type="match status" value="1"/>
</dbReference>
<name>A0A8E2JT57_9PEZI</name>
<dbReference type="AlphaFoldDB" id="A0A8E2JT57"/>
<evidence type="ECO:0000259" key="1">
    <source>
        <dbReference type="Pfam" id="PF06985"/>
    </source>
</evidence>
<organism evidence="2 3">
    <name type="scientific">Glonium stellatum</name>
    <dbReference type="NCBI Taxonomy" id="574774"/>
    <lineage>
        <taxon>Eukaryota</taxon>
        <taxon>Fungi</taxon>
        <taxon>Dikarya</taxon>
        <taxon>Ascomycota</taxon>
        <taxon>Pezizomycotina</taxon>
        <taxon>Dothideomycetes</taxon>
        <taxon>Pleosporomycetidae</taxon>
        <taxon>Gloniales</taxon>
        <taxon>Gloniaceae</taxon>
        <taxon>Glonium</taxon>
    </lineage>
</organism>
<protein>
    <submittedName>
        <fullName evidence="2">HET-domain-containing protein</fullName>
    </submittedName>
</protein>
<dbReference type="Proteomes" id="UP000250140">
    <property type="component" value="Unassembled WGS sequence"/>
</dbReference>
<keyword evidence="3" id="KW-1185">Reference proteome</keyword>
<proteinExistence type="predicted"/>
<sequence>IRLLHVHAPSSPGDDRDTIRCDLQVVDLASERCPPFAALTYVWGTKAAGTNFITCGASTLAIMQNCHSALEHLRKKLGEFTIWVDAICINQDDEGEKMMQIPLMGDIYSNAKTVYVWLG</sequence>
<accession>A0A8E2JT57</accession>
<feature type="domain" description="Heterokaryon incompatibility" evidence="1">
    <location>
        <begin position="36"/>
        <end position="119"/>
    </location>
</feature>
<reference evidence="2 3" key="1">
    <citation type="journal article" date="2016" name="Nat. Commun.">
        <title>Ectomycorrhizal ecology is imprinted in the genome of the dominant symbiotic fungus Cenococcum geophilum.</title>
        <authorList>
            <consortium name="DOE Joint Genome Institute"/>
            <person name="Peter M."/>
            <person name="Kohler A."/>
            <person name="Ohm R.A."/>
            <person name="Kuo A."/>
            <person name="Krutzmann J."/>
            <person name="Morin E."/>
            <person name="Arend M."/>
            <person name="Barry K.W."/>
            <person name="Binder M."/>
            <person name="Choi C."/>
            <person name="Clum A."/>
            <person name="Copeland A."/>
            <person name="Grisel N."/>
            <person name="Haridas S."/>
            <person name="Kipfer T."/>
            <person name="LaButti K."/>
            <person name="Lindquist E."/>
            <person name="Lipzen A."/>
            <person name="Maire R."/>
            <person name="Meier B."/>
            <person name="Mihaltcheva S."/>
            <person name="Molinier V."/>
            <person name="Murat C."/>
            <person name="Poggeler S."/>
            <person name="Quandt C.A."/>
            <person name="Sperisen C."/>
            <person name="Tritt A."/>
            <person name="Tisserant E."/>
            <person name="Crous P.W."/>
            <person name="Henrissat B."/>
            <person name="Nehls U."/>
            <person name="Egli S."/>
            <person name="Spatafora J.W."/>
            <person name="Grigoriev I.V."/>
            <person name="Martin F.M."/>
        </authorList>
    </citation>
    <scope>NUCLEOTIDE SEQUENCE [LARGE SCALE GENOMIC DNA]</scope>
    <source>
        <strain evidence="2 3">CBS 207.34</strain>
    </source>
</reference>
<dbReference type="Pfam" id="PF06985">
    <property type="entry name" value="HET"/>
    <property type="match status" value="1"/>
</dbReference>
<evidence type="ECO:0000313" key="2">
    <source>
        <dbReference type="EMBL" id="OCL08538.1"/>
    </source>
</evidence>